<organism evidence="3 4">
    <name type="scientific">Paenibacillus whitsoniae</name>
    <dbReference type="NCBI Taxonomy" id="2496558"/>
    <lineage>
        <taxon>Bacteria</taxon>
        <taxon>Bacillati</taxon>
        <taxon>Bacillota</taxon>
        <taxon>Bacilli</taxon>
        <taxon>Bacillales</taxon>
        <taxon>Paenibacillaceae</taxon>
        <taxon>Paenibacillus</taxon>
    </lineage>
</organism>
<accession>A0A3S0C6J2</accession>
<evidence type="ECO:0000259" key="2">
    <source>
        <dbReference type="PROSITE" id="PS51272"/>
    </source>
</evidence>
<protein>
    <recommendedName>
        <fullName evidence="2">SLH domain-containing protein</fullName>
    </recommendedName>
</protein>
<dbReference type="Pfam" id="PF00963">
    <property type="entry name" value="Cohesin"/>
    <property type="match status" value="1"/>
</dbReference>
<dbReference type="AlphaFoldDB" id="A0A3S0C6J2"/>
<dbReference type="GO" id="GO:0030246">
    <property type="term" value="F:carbohydrate binding"/>
    <property type="evidence" value="ECO:0007669"/>
    <property type="project" value="InterPro"/>
</dbReference>
<comment type="caution">
    <text evidence="3">The sequence shown here is derived from an EMBL/GenBank/DDBJ whole genome shotgun (WGS) entry which is preliminary data.</text>
</comment>
<dbReference type="InterPro" id="IPR002102">
    <property type="entry name" value="Cohesin_dom"/>
</dbReference>
<sequence>MGMHLPKWLPVQSLLLALSCLLLPFGVQAETSKPSASYTVTVSNDKPAIGETLEVRVQGSNLNDVYAFEINLSYDADVLTFMNAKSEWPGFSIPPIVTDNHVQLAHTLVGKKPGLSDSQTFMTLRFKTAHYGKAELVLQSVKTVDSKLASASVSLSQQVMLTVKSPFAFDDLEGFEWGIPAIEALAAKGIINGTGDRTFSPGSSISRADYVVMLMRALGVKEAASTEATAGVEAGVMFDDVPGDAYYAEAVAAAKQLGIVQGDEHGVFHPAAPVTREDMIVLADRTLHAVKASAPTMADGATSLASYLDADAISDYARASVEAFVGLDLIHGYDDGLWPQARSNRAQAAVLLYNILVKFMKISGS</sequence>
<dbReference type="PANTHER" id="PTHR43308:SF5">
    <property type="entry name" value="S-LAYER PROTEIN _ PEPTIDOGLYCAN ENDO-BETA-N-ACETYLGLUCOSAMINIDASE"/>
    <property type="match status" value="1"/>
</dbReference>
<dbReference type="SUPFAM" id="SSF49384">
    <property type="entry name" value="Carbohydrate-binding domain"/>
    <property type="match status" value="1"/>
</dbReference>
<name>A0A3S0C6J2_9BACL</name>
<dbReference type="InterPro" id="IPR051465">
    <property type="entry name" value="Cell_Envelope_Struct_Comp"/>
</dbReference>
<keyword evidence="1" id="KW-0732">Signal</keyword>
<dbReference type="PANTHER" id="PTHR43308">
    <property type="entry name" value="OUTER MEMBRANE PROTEIN ALPHA-RELATED"/>
    <property type="match status" value="1"/>
</dbReference>
<dbReference type="PROSITE" id="PS51272">
    <property type="entry name" value="SLH"/>
    <property type="match status" value="3"/>
</dbReference>
<keyword evidence="4" id="KW-1185">Reference proteome</keyword>
<dbReference type="Pfam" id="PF00395">
    <property type="entry name" value="SLH"/>
    <property type="match status" value="3"/>
</dbReference>
<dbReference type="OrthoDB" id="504962at2"/>
<proteinExistence type="predicted"/>
<dbReference type="GO" id="GO:0000272">
    <property type="term" value="P:polysaccharide catabolic process"/>
    <property type="evidence" value="ECO:0007669"/>
    <property type="project" value="InterPro"/>
</dbReference>
<evidence type="ECO:0000256" key="1">
    <source>
        <dbReference type="SAM" id="SignalP"/>
    </source>
</evidence>
<dbReference type="Gene3D" id="2.60.40.680">
    <property type="match status" value="1"/>
</dbReference>
<evidence type="ECO:0000313" key="4">
    <source>
        <dbReference type="Proteomes" id="UP000276128"/>
    </source>
</evidence>
<dbReference type="InterPro" id="IPR001119">
    <property type="entry name" value="SLH_dom"/>
</dbReference>
<dbReference type="Proteomes" id="UP000276128">
    <property type="component" value="Unassembled WGS sequence"/>
</dbReference>
<evidence type="ECO:0000313" key="3">
    <source>
        <dbReference type="EMBL" id="RTE03031.1"/>
    </source>
</evidence>
<reference evidence="3 4" key="1">
    <citation type="submission" date="2018-12" db="EMBL/GenBank/DDBJ databases">
        <title>Bacillus ochoae sp. nov., Paenibacillus whitsoniae sp. nov., Paenibacillus spiritus sp. nov. Isolated from the Mars Exploration Rover during spacecraft assembly.</title>
        <authorList>
            <person name="Seuylemezian A."/>
            <person name="Vaishampayan P."/>
        </authorList>
    </citation>
    <scope>NUCLEOTIDE SEQUENCE [LARGE SCALE GENOMIC DNA]</scope>
    <source>
        <strain evidence="3 4">MER 54</strain>
    </source>
</reference>
<dbReference type="PROSITE" id="PS51257">
    <property type="entry name" value="PROKAR_LIPOPROTEIN"/>
    <property type="match status" value="1"/>
</dbReference>
<feature type="signal peptide" evidence="1">
    <location>
        <begin position="1"/>
        <end position="29"/>
    </location>
</feature>
<gene>
    <name evidence="3" type="ORF">EJQ19_28325</name>
</gene>
<dbReference type="InterPro" id="IPR008965">
    <property type="entry name" value="CBM2/CBM3_carb-bd_dom_sf"/>
</dbReference>
<feature type="domain" description="SLH" evidence="2">
    <location>
        <begin position="165"/>
        <end position="228"/>
    </location>
</feature>
<dbReference type="CDD" id="cd08547">
    <property type="entry name" value="Type_II_cohesin"/>
    <property type="match status" value="1"/>
</dbReference>
<feature type="domain" description="SLH" evidence="2">
    <location>
        <begin position="234"/>
        <end position="297"/>
    </location>
</feature>
<dbReference type="EMBL" id="RXHU01000107">
    <property type="protein sequence ID" value="RTE03031.1"/>
    <property type="molecule type" value="Genomic_DNA"/>
</dbReference>
<feature type="domain" description="SLH" evidence="2">
    <location>
        <begin position="304"/>
        <end position="365"/>
    </location>
</feature>
<feature type="chain" id="PRO_5018711259" description="SLH domain-containing protein" evidence="1">
    <location>
        <begin position="30"/>
        <end position="365"/>
    </location>
</feature>